<feature type="transmembrane region" description="Helical" evidence="2">
    <location>
        <begin position="204"/>
        <end position="224"/>
    </location>
</feature>
<feature type="transmembrane region" description="Helical" evidence="2">
    <location>
        <begin position="75"/>
        <end position="96"/>
    </location>
</feature>
<feature type="transmembrane region" description="Helical" evidence="2">
    <location>
        <begin position="499"/>
        <end position="522"/>
    </location>
</feature>
<protein>
    <submittedName>
        <fullName evidence="3">Uncharacterized protein</fullName>
    </submittedName>
</protein>
<keyword evidence="2" id="KW-0812">Transmembrane</keyword>
<evidence type="ECO:0000313" key="3">
    <source>
        <dbReference type="EMBL" id="POS75115.1"/>
    </source>
</evidence>
<dbReference type="STRING" id="158607.A0A2P5HXZ6"/>
<keyword evidence="2" id="KW-1133">Transmembrane helix</keyword>
<feature type="transmembrane region" description="Helical" evidence="2">
    <location>
        <begin position="408"/>
        <end position="427"/>
    </location>
</feature>
<gene>
    <name evidence="3" type="ORF">DHEL01_v206492</name>
</gene>
<keyword evidence="4" id="KW-1185">Reference proteome</keyword>
<name>A0A2P5HXZ6_DIAHE</name>
<dbReference type="PANTHER" id="PTHR35043:SF7">
    <property type="entry name" value="TRANSCRIPTION FACTOR DOMAIN-CONTAINING PROTEIN"/>
    <property type="match status" value="1"/>
</dbReference>
<proteinExistence type="predicted"/>
<dbReference type="OrthoDB" id="3061561at2759"/>
<feature type="region of interest" description="Disordered" evidence="1">
    <location>
        <begin position="357"/>
        <end position="398"/>
    </location>
</feature>
<dbReference type="AlphaFoldDB" id="A0A2P5HXZ6"/>
<feature type="region of interest" description="Disordered" evidence="1">
    <location>
        <begin position="290"/>
        <end position="324"/>
    </location>
</feature>
<accession>A0A2P5HXZ6</accession>
<evidence type="ECO:0000256" key="2">
    <source>
        <dbReference type="SAM" id="Phobius"/>
    </source>
</evidence>
<dbReference type="Proteomes" id="UP000094444">
    <property type="component" value="Unassembled WGS sequence"/>
</dbReference>
<comment type="caution">
    <text evidence="3">The sequence shown here is derived from an EMBL/GenBank/DDBJ whole genome shotgun (WGS) entry which is preliminary data.</text>
</comment>
<dbReference type="InParanoid" id="A0A2P5HXZ6"/>
<feature type="transmembrane region" description="Helical" evidence="2">
    <location>
        <begin position="177"/>
        <end position="198"/>
    </location>
</feature>
<reference evidence="3" key="1">
    <citation type="submission" date="2017-09" db="EMBL/GenBank/DDBJ databases">
        <title>Polyketide synthases of a Diaporthe helianthi virulent isolate.</title>
        <authorList>
            <person name="Baroncelli R."/>
        </authorList>
    </citation>
    <scope>NUCLEOTIDE SEQUENCE [LARGE SCALE GENOMIC DNA]</scope>
    <source>
        <strain evidence="3">7/96</strain>
    </source>
</reference>
<evidence type="ECO:0000256" key="1">
    <source>
        <dbReference type="SAM" id="MobiDB-lite"/>
    </source>
</evidence>
<sequence length="548" mass="61386">MADNSTRPELDAMGAIGFNGRNNDTVGFVYGPNTRGTMDIVYGCLVVLITAIWTVVHINIPAAGETWWWVLFRRFRWGCVSIFAPDFLTLLAASQWDAATKSVARMRQLPEVEADGERWRLEHAFYANSGGFLLQCPDCAAFPVNAASVHLLVSKGYVDLPDMTADEIKDKSKADSFAKFAAIFQGFWLIAQTIARLAQGLPLSQLELFTLAFVVSTAMSYYFWWRKPQNVSTPTVIPCPFPVAKIRADAGLAHEDWTSTPMDFVEREGRRWRRRDMFQNFDLEAACAPRRAENTTPQGGRTTEEENKLEGEVGERGGISKCMGSEADVSPVSLSNAFEKEKVGYNRVDSNLTLVCTPTIPTRRPSKQAPPRVGNSTDEEEHTPTQRQPVQRVPDDATLPPARISPKIILSLILPSMLHSTIHLLGWDLEYPTEIERQLWRAAAVTLTAASCVSIATTRLLALVGYRGRYNLVYFWVNVDYDEPEGDQRGGLRRLAKSFPLIEVLLWLSTAGLITARLYIILEVVISLRAMPRDIFVTVNWIDFLPHV</sequence>
<dbReference type="EMBL" id="MAVT02000528">
    <property type="protein sequence ID" value="POS75115.1"/>
    <property type="molecule type" value="Genomic_DNA"/>
</dbReference>
<organism evidence="3 4">
    <name type="scientific">Diaporthe helianthi</name>
    <dbReference type="NCBI Taxonomy" id="158607"/>
    <lineage>
        <taxon>Eukaryota</taxon>
        <taxon>Fungi</taxon>
        <taxon>Dikarya</taxon>
        <taxon>Ascomycota</taxon>
        <taxon>Pezizomycotina</taxon>
        <taxon>Sordariomycetes</taxon>
        <taxon>Sordariomycetidae</taxon>
        <taxon>Diaporthales</taxon>
        <taxon>Diaporthaceae</taxon>
        <taxon>Diaporthe</taxon>
    </lineage>
</organism>
<feature type="transmembrane region" description="Helical" evidence="2">
    <location>
        <begin position="40"/>
        <end position="63"/>
    </location>
</feature>
<evidence type="ECO:0000313" key="4">
    <source>
        <dbReference type="Proteomes" id="UP000094444"/>
    </source>
</evidence>
<feature type="compositionally biased region" description="Basic and acidic residues" evidence="1">
    <location>
        <begin position="302"/>
        <end position="315"/>
    </location>
</feature>
<feature type="transmembrane region" description="Helical" evidence="2">
    <location>
        <begin position="439"/>
        <end position="462"/>
    </location>
</feature>
<keyword evidence="2" id="KW-0472">Membrane</keyword>
<dbReference type="PANTHER" id="PTHR35043">
    <property type="entry name" value="TRANSCRIPTION FACTOR DOMAIN-CONTAINING PROTEIN"/>
    <property type="match status" value="1"/>
</dbReference>